<dbReference type="EMBL" id="JAAIKB010000001">
    <property type="protein sequence ID" value="NGM19260.1"/>
    <property type="molecule type" value="Genomic_DNA"/>
</dbReference>
<proteinExistence type="predicted"/>
<keyword evidence="3" id="KW-1185">Reference proteome</keyword>
<comment type="caution">
    <text evidence="2">The sequence shown here is derived from an EMBL/GenBank/DDBJ whole genome shotgun (WGS) entry which is preliminary data.</text>
</comment>
<gene>
    <name evidence="2" type="ORF">G3576_04480</name>
</gene>
<accession>A0A6M1LG65</accession>
<keyword evidence="1" id="KW-0732">Signal</keyword>
<evidence type="ECO:0000313" key="2">
    <source>
        <dbReference type="EMBL" id="NGM19260.1"/>
    </source>
</evidence>
<evidence type="ECO:0000256" key="1">
    <source>
        <dbReference type="SAM" id="SignalP"/>
    </source>
</evidence>
<feature type="chain" id="PRO_5026884247" evidence="1">
    <location>
        <begin position="24"/>
        <end position="144"/>
    </location>
</feature>
<protein>
    <submittedName>
        <fullName evidence="2">Uncharacterized protein</fullName>
    </submittedName>
</protein>
<sequence>MRKTLIAIAAITLPALQPAGAAAQEFDSGWRRIAPAALGDLELNGGGVRLNNFVLARADQAREGQPVALYSFSATAVKQTEARRSVRVELVGVNAEREPTVTAALVFNMAATQPNRTAMDTHRFPVRPADLEATDAFFIRVMIP</sequence>
<evidence type="ECO:0000313" key="3">
    <source>
        <dbReference type="Proteomes" id="UP000475385"/>
    </source>
</evidence>
<organism evidence="2 3">
    <name type="scientific">Falsiroseomonas algicola</name>
    <dbReference type="NCBI Taxonomy" id="2716930"/>
    <lineage>
        <taxon>Bacteria</taxon>
        <taxon>Pseudomonadati</taxon>
        <taxon>Pseudomonadota</taxon>
        <taxon>Alphaproteobacteria</taxon>
        <taxon>Acetobacterales</taxon>
        <taxon>Roseomonadaceae</taxon>
        <taxon>Falsiroseomonas</taxon>
    </lineage>
</organism>
<dbReference type="Proteomes" id="UP000475385">
    <property type="component" value="Unassembled WGS sequence"/>
</dbReference>
<feature type="signal peptide" evidence="1">
    <location>
        <begin position="1"/>
        <end position="23"/>
    </location>
</feature>
<dbReference type="RefSeq" id="WP_164693094.1">
    <property type="nucleotide sequence ID" value="NZ_JAAIKB010000001.1"/>
</dbReference>
<dbReference type="AlphaFoldDB" id="A0A6M1LG65"/>
<reference evidence="2 3" key="1">
    <citation type="submission" date="2020-03" db="EMBL/GenBank/DDBJ databases">
        <title>Roseomonas stagni sp. nov., isolated from pond water in Japan.</title>
        <authorList>
            <person name="Furuhata K."/>
            <person name="Miyamoto H."/>
            <person name="Goto K."/>
        </authorList>
    </citation>
    <scope>NUCLEOTIDE SEQUENCE [LARGE SCALE GENOMIC DNA]</scope>
    <source>
        <strain evidence="2 3">PeD5</strain>
    </source>
</reference>
<name>A0A6M1LG65_9PROT</name>